<dbReference type="CDD" id="cd06471">
    <property type="entry name" value="ACD_LpsHSP_like"/>
    <property type="match status" value="1"/>
</dbReference>
<dbReference type="Gene3D" id="2.60.40.790">
    <property type="match status" value="1"/>
</dbReference>
<protein>
    <submittedName>
        <fullName evidence="5">HSP20 family protein</fullName>
    </submittedName>
    <submittedName>
        <fullName evidence="4">Heat-shock protein</fullName>
    </submittedName>
</protein>
<proteinExistence type="inferred from homology"/>
<evidence type="ECO:0000313" key="4">
    <source>
        <dbReference type="EMBL" id="AJH01167.1"/>
    </source>
</evidence>
<dbReference type="InterPro" id="IPR002068">
    <property type="entry name" value="A-crystallin/Hsp20_dom"/>
</dbReference>
<name>A0A0B5QSF2_CLOBE</name>
<gene>
    <name evidence="5" type="ORF">DFH45_002992</name>
    <name evidence="4" type="ORF">LF65_04635</name>
</gene>
<evidence type="ECO:0000256" key="2">
    <source>
        <dbReference type="RuleBase" id="RU003616"/>
    </source>
</evidence>
<reference evidence="5" key="3">
    <citation type="submission" date="2020-05" db="EMBL/GenBank/DDBJ databases">
        <title>Genomic insights into acetone-butanol-ethanol (ABE) fermentation by sequencing solventogenic clostridia strains.</title>
        <authorList>
            <person name="Brown S."/>
        </authorList>
    </citation>
    <scope>NUCLEOTIDE SEQUENCE</scope>
    <source>
        <strain evidence="5">DJ126</strain>
    </source>
</reference>
<dbReference type="PROSITE" id="PS01031">
    <property type="entry name" value="SHSP"/>
    <property type="match status" value="1"/>
</dbReference>
<dbReference type="PANTHER" id="PTHR11527">
    <property type="entry name" value="HEAT-SHOCK PROTEIN 20 FAMILY MEMBER"/>
    <property type="match status" value="1"/>
</dbReference>
<dbReference type="Pfam" id="PF00011">
    <property type="entry name" value="HSP20"/>
    <property type="match status" value="1"/>
</dbReference>
<reference evidence="6" key="1">
    <citation type="submission" date="2014-12" db="EMBL/GenBank/DDBJ databases">
        <title>Genome sequence of Clostridium beijerinckii strain 59B.</title>
        <authorList>
            <person name="Little G.T."/>
            <person name="Minton N.P."/>
        </authorList>
    </citation>
    <scope>NUCLEOTIDE SEQUENCE [LARGE SCALE GENOMIC DNA]</scope>
    <source>
        <strain evidence="6">59B</strain>
    </source>
</reference>
<accession>A0A0B5QSF2</accession>
<dbReference type="Proteomes" id="UP000031866">
    <property type="component" value="Chromosome"/>
</dbReference>
<feature type="domain" description="SHSP" evidence="3">
    <location>
        <begin position="36"/>
        <end position="149"/>
    </location>
</feature>
<evidence type="ECO:0000313" key="6">
    <source>
        <dbReference type="Proteomes" id="UP000031866"/>
    </source>
</evidence>
<reference evidence="4" key="2">
    <citation type="submission" date="2016-02" db="EMBL/GenBank/DDBJ databases">
        <title>Genome sequence of Clostridium beijerinckii strain 59B.</title>
        <authorList>
            <person name="Little G.T."/>
            <person name="Minton N.P."/>
        </authorList>
    </citation>
    <scope>NUCLEOTIDE SEQUENCE</scope>
    <source>
        <strain evidence="4">NCIMB 14988</strain>
    </source>
</reference>
<dbReference type="KEGG" id="cbei:LF65_04635"/>
<comment type="similarity">
    <text evidence="1 2">Belongs to the small heat shock protein (HSP20) family.</text>
</comment>
<dbReference type="RefSeq" id="WP_041899254.1">
    <property type="nucleotide sequence ID" value="NZ_CP010086.2"/>
</dbReference>
<dbReference type="STRING" id="1520.LF65_04635"/>
<evidence type="ECO:0000259" key="3">
    <source>
        <dbReference type="PROSITE" id="PS01031"/>
    </source>
</evidence>
<dbReference type="InterPro" id="IPR031107">
    <property type="entry name" value="Small_HSP"/>
</dbReference>
<dbReference type="InterPro" id="IPR008978">
    <property type="entry name" value="HSP20-like_chaperone"/>
</dbReference>
<dbReference type="EMBL" id="JABSXK010000001">
    <property type="protein sequence ID" value="NRV10029.1"/>
    <property type="molecule type" value="Genomic_DNA"/>
</dbReference>
<dbReference type="AlphaFoldDB" id="A0A0B5QSF2"/>
<evidence type="ECO:0000256" key="1">
    <source>
        <dbReference type="PROSITE-ProRule" id="PRU00285"/>
    </source>
</evidence>
<dbReference type="OrthoDB" id="9811615at2"/>
<sequence>MFGLIPFRTNGLDKKGGSIEDFFNGFFNDDFFSPMSFGLGNNQKFNADIRETQNEYLVSAELPGVKKEDINLEYRDNTLIISALRNEEINEEKDNYIRRERAYGKISRAFHVENVDKSRISAKFQNGELQIILPKLNEAIRDDSRILIQ</sequence>
<organism evidence="4 6">
    <name type="scientific">Clostridium beijerinckii</name>
    <name type="common">Clostridium MP</name>
    <dbReference type="NCBI Taxonomy" id="1520"/>
    <lineage>
        <taxon>Bacteria</taxon>
        <taxon>Bacillati</taxon>
        <taxon>Bacillota</taxon>
        <taxon>Clostridia</taxon>
        <taxon>Eubacteriales</taxon>
        <taxon>Clostridiaceae</taxon>
        <taxon>Clostridium</taxon>
    </lineage>
</organism>
<dbReference type="Proteomes" id="UP000821656">
    <property type="component" value="Unassembled WGS sequence"/>
</dbReference>
<dbReference type="SUPFAM" id="SSF49764">
    <property type="entry name" value="HSP20-like chaperones"/>
    <property type="match status" value="1"/>
</dbReference>
<evidence type="ECO:0000313" key="5">
    <source>
        <dbReference type="EMBL" id="NRV10029.1"/>
    </source>
</evidence>
<dbReference type="EMBL" id="CP010086">
    <property type="protein sequence ID" value="AJH01167.1"/>
    <property type="molecule type" value="Genomic_DNA"/>
</dbReference>